<evidence type="ECO:0000256" key="1">
    <source>
        <dbReference type="ARBA" id="ARBA00001917"/>
    </source>
</evidence>
<evidence type="ECO:0000313" key="5">
    <source>
        <dbReference type="EMBL" id="MBN7822730.1"/>
    </source>
</evidence>
<proteinExistence type="predicted"/>
<evidence type="ECO:0000256" key="3">
    <source>
        <dbReference type="ARBA" id="ARBA00022643"/>
    </source>
</evidence>
<dbReference type="PANTHER" id="PTHR39201:SF1">
    <property type="entry name" value="FLAVODOXIN-LIKE DOMAIN-CONTAINING PROTEIN"/>
    <property type="match status" value="1"/>
</dbReference>
<keyword evidence="3" id="KW-0288">FMN</keyword>
<dbReference type="EMBL" id="JAFKCS010000161">
    <property type="protein sequence ID" value="MBN7822730.1"/>
    <property type="molecule type" value="Genomic_DNA"/>
</dbReference>
<accession>A0ABS3D2A8</accession>
<evidence type="ECO:0000256" key="2">
    <source>
        <dbReference type="ARBA" id="ARBA00022630"/>
    </source>
</evidence>
<dbReference type="PROSITE" id="PS50902">
    <property type="entry name" value="FLAVODOXIN_LIKE"/>
    <property type="match status" value="1"/>
</dbReference>
<dbReference type="InterPro" id="IPR029039">
    <property type="entry name" value="Flavoprotein-like_sf"/>
</dbReference>
<dbReference type="RefSeq" id="WP_206596610.1">
    <property type="nucleotide sequence ID" value="NZ_JAFKCS010000161.1"/>
</dbReference>
<protein>
    <recommendedName>
        <fullName evidence="4">Flavodoxin-like domain-containing protein</fullName>
    </recommendedName>
</protein>
<dbReference type="SUPFAM" id="SSF52218">
    <property type="entry name" value="Flavoproteins"/>
    <property type="match status" value="1"/>
</dbReference>
<dbReference type="PROSITE" id="PS00201">
    <property type="entry name" value="FLAVODOXIN"/>
    <property type="match status" value="1"/>
</dbReference>
<dbReference type="Pfam" id="PF12682">
    <property type="entry name" value="Flavodoxin_4"/>
    <property type="match status" value="1"/>
</dbReference>
<evidence type="ECO:0000259" key="4">
    <source>
        <dbReference type="PROSITE" id="PS50902"/>
    </source>
</evidence>
<reference evidence="5 6" key="1">
    <citation type="submission" date="2021-03" db="EMBL/GenBank/DDBJ databases">
        <title>novel species isolated from a fishpond in China.</title>
        <authorList>
            <person name="Lu H."/>
            <person name="Cai Z."/>
        </authorList>
    </citation>
    <scope>NUCLEOTIDE SEQUENCE [LARGE SCALE GENOMIC DNA]</scope>
    <source>
        <strain evidence="5 6">Y57</strain>
    </source>
</reference>
<dbReference type="InterPro" id="IPR001226">
    <property type="entry name" value="Flavodoxin_CS"/>
</dbReference>
<dbReference type="InterPro" id="IPR008254">
    <property type="entry name" value="Flavodoxin/NO_synth"/>
</dbReference>
<keyword evidence="6" id="KW-1185">Reference proteome</keyword>
<feature type="domain" description="Flavodoxin-like" evidence="4">
    <location>
        <begin position="49"/>
        <end position="210"/>
    </location>
</feature>
<name>A0ABS3D2A8_9ALTE</name>
<evidence type="ECO:0000313" key="6">
    <source>
        <dbReference type="Proteomes" id="UP000663992"/>
    </source>
</evidence>
<dbReference type="Gene3D" id="3.40.50.360">
    <property type="match status" value="1"/>
</dbReference>
<comment type="cofactor">
    <cofactor evidence="1">
        <name>FMN</name>
        <dbReference type="ChEBI" id="CHEBI:58210"/>
    </cofactor>
</comment>
<sequence>MFKWIALLLGVPIAVVILELLAVTWIESLQARQLASRQPEVNPRDEARTAVVYFSRSGNTALAARQIARHLEARLFALEAPAYSLGLSGLLHALKDAYRLKERAGALPQINPSNIDLASFDTVWLGSPVWLYSPAPPLWSFVEHNRFDDQHIVLFNTYNSNFGDEHIERLKAKLMARGARSFEHRHIQRGRMSRQTPPEQMLQAIDEQWFNGQTSP</sequence>
<dbReference type="PANTHER" id="PTHR39201">
    <property type="entry name" value="EXPORTED PROTEIN-RELATED"/>
    <property type="match status" value="1"/>
</dbReference>
<keyword evidence="2" id="KW-0285">Flavoprotein</keyword>
<organism evidence="5 6">
    <name type="scientific">Bowmanella yangjiangensis</name>
    <dbReference type="NCBI Taxonomy" id="2811230"/>
    <lineage>
        <taxon>Bacteria</taxon>
        <taxon>Pseudomonadati</taxon>
        <taxon>Pseudomonadota</taxon>
        <taxon>Gammaproteobacteria</taxon>
        <taxon>Alteromonadales</taxon>
        <taxon>Alteromonadaceae</taxon>
        <taxon>Bowmanella</taxon>
    </lineage>
</organism>
<gene>
    <name evidence="5" type="ORF">J0A65_22900</name>
</gene>
<comment type="caution">
    <text evidence="5">The sequence shown here is derived from an EMBL/GenBank/DDBJ whole genome shotgun (WGS) entry which is preliminary data.</text>
</comment>
<dbReference type="Proteomes" id="UP000663992">
    <property type="component" value="Unassembled WGS sequence"/>
</dbReference>